<dbReference type="EMBL" id="MHVR01000023">
    <property type="protein sequence ID" value="OHA95529.1"/>
    <property type="molecule type" value="Genomic_DNA"/>
</dbReference>
<dbReference type="SUPFAM" id="SSF110849">
    <property type="entry name" value="ParB/Sulfiredoxin"/>
    <property type="match status" value="1"/>
</dbReference>
<dbReference type="GO" id="GO:0003677">
    <property type="term" value="F:DNA binding"/>
    <property type="evidence" value="ECO:0007669"/>
    <property type="project" value="InterPro"/>
</dbReference>
<proteinExistence type="predicted"/>
<gene>
    <name evidence="2" type="ORF">A3C70_00675</name>
</gene>
<evidence type="ECO:0000313" key="2">
    <source>
        <dbReference type="EMBL" id="OHA95529.1"/>
    </source>
</evidence>
<dbReference type="Proteomes" id="UP000178175">
    <property type="component" value="Unassembled WGS sequence"/>
</dbReference>
<sequence length="272" mass="30774">MSIQISDRSVTRNVKDLSFDFFVRKELNADWALQLGDLVEHGVEMDPIYITRENKVIDGRHRMEAHELAKRPEIKCKIVEADNDIELVVFALNQNLGGSLPPSKGDIEHTIQDLLNRGVPKKQLAETLSMLPGKLVRKYLNDVESQMQRAKLQKAALAISNGGLTVPKAAIQYDVPEDQLKALLTTRVKGKTKRGIEEIQRQLSVSYKSLGQRNSATVRRLLDAYQDGDVSHKQAMKIFTHLDHLIKVSSRKATEWRKRFEAMEAPKKINAA</sequence>
<reference evidence="2 3" key="1">
    <citation type="journal article" date="2016" name="Nat. Commun.">
        <title>Thousands of microbial genomes shed light on interconnected biogeochemical processes in an aquifer system.</title>
        <authorList>
            <person name="Anantharaman K."/>
            <person name="Brown C.T."/>
            <person name="Hug L.A."/>
            <person name="Sharon I."/>
            <person name="Castelle C.J."/>
            <person name="Probst A.J."/>
            <person name="Thomas B.C."/>
            <person name="Singh A."/>
            <person name="Wilkins M.J."/>
            <person name="Karaoz U."/>
            <person name="Brodie E.L."/>
            <person name="Williams K.H."/>
            <person name="Hubbard S.S."/>
            <person name="Banfield J.F."/>
        </authorList>
    </citation>
    <scope>NUCLEOTIDE SEQUENCE [LARGE SCALE GENOMIC DNA]</scope>
</reference>
<protein>
    <recommendedName>
        <fullName evidence="1">HTH psq-type domain-containing protein</fullName>
    </recommendedName>
</protein>
<dbReference type="Pfam" id="PF05225">
    <property type="entry name" value="HTH_psq"/>
    <property type="match status" value="1"/>
</dbReference>
<evidence type="ECO:0000259" key="1">
    <source>
        <dbReference type="Pfam" id="PF05225"/>
    </source>
</evidence>
<name>A0A1G2TFQ3_9BACT</name>
<dbReference type="Gene3D" id="3.90.1530.10">
    <property type="entry name" value="Conserved hypothetical protein from pyrococcus furiosus pfu- 392566-001, ParB domain"/>
    <property type="match status" value="1"/>
</dbReference>
<dbReference type="InterPro" id="IPR007889">
    <property type="entry name" value="HTH_Psq"/>
</dbReference>
<dbReference type="InterPro" id="IPR036086">
    <property type="entry name" value="ParB/Sulfiredoxin_sf"/>
</dbReference>
<evidence type="ECO:0000313" key="3">
    <source>
        <dbReference type="Proteomes" id="UP000178175"/>
    </source>
</evidence>
<organism evidence="2 3">
    <name type="scientific">Candidatus Zambryskibacteria bacterium RIFCSPHIGHO2_02_FULL_43_14</name>
    <dbReference type="NCBI Taxonomy" id="1802748"/>
    <lineage>
        <taxon>Bacteria</taxon>
        <taxon>Candidatus Zambryskiibacteriota</taxon>
    </lineage>
</organism>
<dbReference type="AlphaFoldDB" id="A0A1G2TFQ3"/>
<comment type="caution">
    <text evidence="2">The sequence shown here is derived from an EMBL/GenBank/DDBJ whole genome shotgun (WGS) entry which is preliminary data.</text>
</comment>
<feature type="domain" description="HTH psq-type" evidence="1">
    <location>
        <begin position="149"/>
        <end position="177"/>
    </location>
</feature>
<accession>A0A1G2TFQ3</accession>